<reference evidence="2 3" key="1">
    <citation type="submission" date="2020-05" db="EMBL/GenBank/DDBJ databases">
        <authorList>
            <person name="Whitworth D."/>
        </authorList>
    </citation>
    <scope>NUCLEOTIDE SEQUENCE [LARGE SCALE GENOMIC DNA]</scope>
    <source>
        <strain evidence="2 3">AB043B</strain>
    </source>
</reference>
<evidence type="ECO:0000313" key="3">
    <source>
        <dbReference type="Proteomes" id="UP000563426"/>
    </source>
</evidence>
<keyword evidence="1" id="KW-0472">Membrane</keyword>
<dbReference type="AlphaFoldDB" id="A0A3A8I692"/>
<feature type="transmembrane region" description="Helical" evidence="1">
    <location>
        <begin position="101"/>
        <end position="127"/>
    </location>
</feature>
<dbReference type="Proteomes" id="UP000563426">
    <property type="component" value="Unassembled WGS sequence"/>
</dbReference>
<keyword evidence="1" id="KW-0812">Transmembrane</keyword>
<protein>
    <submittedName>
        <fullName evidence="2">Uncharacterized protein</fullName>
    </submittedName>
</protein>
<evidence type="ECO:0000313" key="2">
    <source>
        <dbReference type="EMBL" id="NOK36792.1"/>
    </source>
</evidence>
<sequence length="140" mass="14662">MSGPGPQLPPGDPRLKIFQIVRFPAFFLLIVGVLHVAFSLLGATLAALKVASPFATPGQAPVVLEFTTGFSLAIVGGILCGLLAIWGAWNAMNLKGYGLATVGAICAMYTLTPGCFVGVPVAVWMLFTLRRDGVREAFAP</sequence>
<name>A0A3A8I692_9BACT</name>
<evidence type="ECO:0000256" key="1">
    <source>
        <dbReference type="SAM" id="Phobius"/>
    </source>
</evidence>
<keyword evidence="3" id="KW-1185">Reference proteome</keyword>
<dbReference type="OrthoDB" id="5382279at2"/>
<feature type="transmembrane region" description="Helical" evidence="1">
    <location>
        <begin position="69"/>
        <end position="89"/>
    </location>
</feature>
<comment type="caution">
    <text evidence="2">The sequence shown here is derived from an EMBL/GenBank/DDBJ whole genome shotgun (WGS) entry which is preliminary data.</text>
</comment>
<dbReference type="RefSeq" id="WP_120525843.1">
    <property type="nucleotide sequence ID" value="NZ_JABFJV010000184.1"/>
</dbReference>
<proteinExistence type="predicted"/>
<accession>A0A3A8I692</accession>
<gene>
    <name evidence="2" type="ORF">HMI49_26655</name>
</gene>
<feature type="transmembrane region" description="Helical" evidence="1">
    <location>
        <begin position="20"/>
        <end position="48"/>
    </location>
</feature>
<organism evidence="2 3">
    <name type="scientific">Corallococcus exercitus</name>
    <dbReference type="NCBI Taxonomy" id="2316736"/>
    <lineage>
        <taxon>Bacteria</taxon>
        <taxon>Pseudomonadati</taxon>
        <taxon>Myxococcota</taxon>
        <taxon>Myxococcia</taxon>
        <taxon>Myxococcales</taxon>
        <taxon>Cystobacterineae</taxon>
        <taxon>Myxococcaceae</taxon>
        <taxon>Corallococcus</taxon>
    </lineage>
</organism>
<dbReference type="EMBL" id="JABFJV010000184">
    <property type="protein sequence ID" value="NOK36792.1"/>
    <property type="molecule type" value="Genomic_DNA"/>
</dbReference>
<keyword evidence="1" id="KW-1133">Transmembrane helix</keyword>